<proteinExistence type="predicted"/>
<dbReference type="GO" id="GO:0003779">
    <property type="term" value="F:actin binding"/>
    <property type="evidence" value="ECO:0007669"/>
    <property type="project" value="InterPro"/>
</dbReference>
<dbReference type="Proteomes" id="UP001055712">
    <property type="component" value="Unassembled WGS sequence"/>
</dbReference>
<dbReference type="EMBL" id="SIDB01000009">
    <property type="protein sequence ID" value="KAI3428190.1"/>
    <property type="molecule type" value="Genomic_DNA"/>
</dbReference>
<dbReference type="AlphaFoldDB" id="A0A9D4YVG3"/>
<dbReference type="OrthoDB" id="538708at2759"/>
<organism evidence="1 2">
    <name type="scientific">Chlorella vulgaris</name>
    <name type="common">Green alga</name>
    <dbReference type="NCBI Taxonomy" id="3077"/>
    <lineage>
        <taxon>Eukaryota</taxon>
        <taxon>Viridiplantae</taxon>
        <taxon>Chlorophyta</taxon>
        <taxon>core chlorophytes</taxon>
        <taxon>Trebouxiophyceae</taxon>
        <taxon>Chlorellales</taxon>
        <taxon>Chlorellaceae</taxon>
        <taxon>Chlorella clade</taxon>
        <taxon>Chlorella</taxon>
    </lineage>
</organism>
<reference evidence="1" key="2">
    <citation type="submission" date="2020-11" db="EMBL/GenBank/DDBJ databases">
        <authorList>
            <person name="Cecchin M."/>
            <person name="Marcolungo L."/>
            <person name="Rossato M."/>
            <person name="Girolomoni L."/>
            <person name="Cosentino E."/>
            <person name="Cuine S."/>
            <person name="Li-Beisson Y."/>
            <person name="Delledonne M."/>
            <person name="Ballottari M."/>
        </authorList>
    </citation>
    <scope>NUCLEOTIDE SEQUENCE</scope>
    <source>
        <strain evidence="1">211/11P</strain>
        <tissue evidence="1">Whole cell</tissue>
    </source>
</reference>
<dbReference type="Pfam" id="PF00235">
    <property type="entry name" value="Profilin"/>
    <property type="match status" value="1"/>
</dbReference>
<gene>
    <name evidence="1" type="ORF">D9Q98_006570</name>
</gene>
<protein>
    <submittedName>
        <fullName evidence="1">Uncharacterized protein</fullName>
    </submittedName>
</protein>
<accession>A0A9D4YVG3</accession>
<dbReference type="InterPro" id="IPR036140">
    <property type="entry name" value="PFN_sf"/>
</dbReference>
<evidence type="ECO:0000313" key="2">
    <source>
        <dbReference type="Proteomes" id="UP001055712"/>
    </source>
</evidence>
<dbReference type="Gene3D" id="3.30.450.30">
    <property type="entry name" value="Dynein light chain 2a, cytoplasmic"/>
    <property type="match status" value="1"/>
</dbReference>
<evidence type="ECO:0000313" key="1">
    <source>
        <dbReference type="EMBL" id="KAI3428190.1"/>
    </source>
</evidence>
<comment type="caution">
    <text evidence="1">The sequence shown here is derived from an EMBL/GenBank/DDBJ whole genome shotgun (WGS) entry which is preliminary data.</text>
</comment>
<reference evidence="1" key="1">
    <citation type="journal article" date="2019" name="Plant J.">
        <title>Chlorella vulgaris genome assembly and annotation reveals the molecular basis for metabolic acclimation to high light conditions.</title>
        <authorList>
            <person name="Cecchin M."/>
            <person name="Marcolungo L."/>
            <person name="Rossato M."/>
            <person name="Girolomoni L."/>
            <person name="Cosentino E."/>
            <person name="Cuine S."/>
            <person name="Li-Beisson Y."/>
            <person name="Delledonne M."/>
            <person name="Ballottari M."/>
        </authorList>
    </citation>
    <scope>NUCLEOTIDE SEQUENCE</scope>
    <source>
        <strain evidence="1">211/11P</strain>
    </source>
</reference>
<dbReference type="InterPro" id="IPR048278">
    <property type="entry name" value="PFN"/>
</dbReference>
<keyword evidence="2" id="KW-1185">Reference proteome</keyword>
<dbReference type="SUPFAM" id="SSF55770">
    <property type="entry name" value="Profilin (actin-binding protein)"/>
    <property type="match status" value="1"/>
</dbReference>
<sequence>MRAQWDDQLRRLLSEAVISGYVLVDQRDGTIIASFGELCCEFDVEPKIGCTLLRLFSAGVPQDALQVLGEKLVIVQRTEGSVYAVGRGKGLTAHYLPCGILATVYRQPNLARTVVPLVEAICDVLRQP</sequence>
<name>A0A9D4YVG3_CHLVU</name>